<evidence type="ECO:0000313" key="1">
    <source>
        <dbReference type="EMBL" id="KAK9234815.1"/>
    </source>
</evidence>
<dbReference type="Proteomes" id="UP001433508">
    <property type="component" value="Unassembled WGS sequence"/>
</dbReference>
<sequence length="89" mass="9596">MYISTDIDTSDNTIPGSHRFLSVSYQYPTTTGLAGMCVFHINPVADAKGCVRALVLAACSLCIAGVHFRFCVFLLCALVMLVRCCSSDL</sequence>
<organism evidence="1 2">
    <name type="scientific">Lipomyces kononenkoae</name>
    <name type="common">Yeast</name>
    <dbReference type="NCBI Taxonomy" id="34357"/>
    <lineage>
        <taxon>Eukaryota</taxon>
        <taxon>Fungi</taxon>
        <taxon>Dikarya</taxon>
        <taxon>Ascomycota</taxon>
        <taxon>Saccharomycotina</taxon>
        <taxon>Lipomycetes</taxon>
        <taxon>Lipomycetales</taxon>
        <taxon>Lipomycetaceae</taxon>
        <taxon>Lipomyces</taxon>
    </lineage>
</organism>
<proteinExistence type="predicted"/>
<keyword evidence="2" id="KW-1185">Reference proteome</keyword>
<dbReference type="EMBL" id="MU971447">
    <property type="protein sequence ID" value="KAK9234815.1"/>
    <property type="molecule type" value="Genomic_DNA"/>
</dbReference>
<name>A0ACC3SU47_LIPKO</name>
<comment type="caution">
    <text evidence="1">The sequence shown here is derived from an EMBL/GenBank/DDBJ whole genome shotgun (WGS) entry which is preliminary data.</text>
</comment>
<reference evidence="2" key="1">
    <citation type="journal article" date="2024" name="Front. Bioeng. Biotechnol.">
        <title>Genome-scale model development and genomic sequencing of the oleaginous clade Lipomyces.</title>
        <authorList>
            <person name="Czajka J.J."/>
            <person name="Han Y."/>
            <person name="Kim J."/>
            <person name="Mondo S.J."/>
            <person name="Hofstad B.A."/>
            <person name="Robles A."/>
            <person name="Haridas S."/>
            <person name="Riley R."/>
            <person name="LaButti K."/>
            <person name="Pangilinan J."/>
            <person name="Andreopoulos W."/>
            <person name="Lipzen A."/>
            <person name="Yan J."/>
            <person name="Wang M."/>
            <person name="Ng V."/>
            <person name="Grigoriev I.V."/>
            <person name="Spatafora J.W."/>
            <person name="Magnuson J.K."/>
            <person name="Baker S.E."/>
            <person name="Pomraning K.R."/>
        </authorList>
    </citation>
    <scope>NUCLEOTIDE SEQUENCE [LARGE SCALE GENOMIC DNA]</scope>
    <source>
        <strain evidence="2">CBS 7786</strain>
    </source>
</reference>
<protein>
    <submittedName>
        <fullName evidence="1">Uncharacterized protein</fullName>
    </submittedName>
</protein>
<accession>A0ACC3SU47</accession>
<gene>
    <name evidence="1" type="ORF">V1525DRAFT_411847</name>
</gene>
<evidence type="ECO:0000313" key="2">
    <source>
        <dbReference type="Proteomes" id="UP001433508"/>
    </source>
</evidence>